<dbReference type="InterPro" id="IPR016181">
    <property type="entry name" value="Acyl_CoA_acyltransferase"/>
</dbReference>
<accession>A0A7J5AZF2</accession>
<dbReference type="SUPFAM" id="SSF55729">
    <property type="entry name" value="Acyl-CoA N-acyltransferases (Nat)"/>
    <property type="match status" value="1"/>
</dbReference>
<evidence type="ECO:0000313" key="3">
    <source>
        <dbReference type="Proteomes" id="UP000490386"/>
    </source>
</evidence>
<gene>
    <name evidence="2" type="ORF">F8O03_16075</name>
</gene>
<name>A0A7J5AZF2_9MICO</name>
<evidence type="ECO:0008006" key="4">
    <source>
        <dbReference type="Google" id="ProtNLM"/>
    </source>
</evidence>
<dbReference type="AlphaFoldDB" id="A0A7J5AZF2"/>
<organism evidence="2 3">
    <name type="scientific">Pseudoclavibacter terrae</name>
    <dbReference type="NCBI Taxonomy" id="1530195"/>
    <lineage>
        <taxon>Bacteria</taxon>
        <taxon>Bacillati</taxon>
        <taxon>Actinomycetota</taxon>
        <taxon>Actinomycetes</taxon>
        <taxon>Micrococcales</taxon>
        <taxon>Microbacteriaceae</taxon>
        <taxon>Pseudoclavibacter</taxon>
    </lineage>
</organism>
<reference evidence="2 3" key="1">
    <citation type="submission" date="2019-09" db="EMBL/GenBank/DDBJ databases">
        <title>Phylogeny of genus Pseudoclavibacter and closely related genus.</title>
        <authorList>
            <person name="Li Y."/>
        </authorList>
    </citation>
    <scope>NUCLEOTIDE SEQUENCE [LARGE SCALE GENOMIC DNA]</scope>
    <source>
        <strain evidence="2 3">THG-MD12</strain>
    </source>
</reference>
<evidence type="ECO:0000256" key="1">
    <source>
        <dbReference type="SAM" id="MobiDB-lite"/>
    </source>
</evidence>
<sequence>MTVPENAKPRKRTRDRAAARPSIEVRAMGPTDYFVWQPLFAQHVDALGESSNDGRALGVWRHVASKTGNLEGMIAFVEGEPRGYVLFRERLDIRGARTVLNIEAKYSGADSNRAAVNEELLGAVFAAAAKRGFDAISWLVDAEDEVGLQQSARMGSRSDEVRFEISVDSRQQNEG</sequence>
<feature type="region of interest" description="Disordered" evidence="1">
    <location>
        <begin position="1"/>
        <end position="20"/>
    </location>
</feature>
<keyword evidence="3" id="KW-1185">Reference proteome</keyword>
<dbReference type="RefSeq" id="WP_151424762.1">
    <property type="nucleotide sequence ID" value="NZ_CANKVH010000005.1"/>
</dbReference>
<dbReference type="Gene3D" id="3.40.630.30">
    <property type="match status" value="1"/>
</dbReference>
<proteinExistence type="predicted"/>
<comment type="caution">
    <text evidence="2">The sequence shown here is derived from an EMBL/GenBank/DDBJ whole genome shotgun (WGS) entry which is preliminary data.</text>
</comment>
<protein>
    <recommendedName>
        <fullName evidence="4">GNAT family N-acetyltransferase</fullName>
    </recommendedName>
</protein>
<dbReference type="Proteomes" id="UP000490386">
    <property type="component" value="Unassembled WGS sequence"/>
</dbReference>
<dbReference type="EMBL" id="WBJX01000006">
    <property type="protein sequence ID" value="KAB1636464.1"/>
    <property type="molecule type" value="Genomic_DNA"/>
</dbReference>
<evidence type="ECO:0000313" key="2">
    <source>
        <dbReference type="EMBL" id="KAB1636464.1"/>
    </source>
</evidence>
<dbReference type="OrthoDB" id="9805924at2"/>